<dbReference type="InterPro" id="IPR051502">
    <property type="entry name" value="RLP_Defense_Trigger"/>
</dbReference>
<dbReference type="SMART" id="SM00369">
    <property type="entry name" value="LRR_TYP"/>
    <property type="match status" value="9"/>
</dbReference>
<dbReference type="AlphaFoldDB" id="A0A6A3BAP5"/>
<evidence type="ECO:0000256" key="12">
    <source>
        <dbReference type="SAM" id="Phobius"/>
    </source>
</evidence>
<evidence type="ECO:0000313" key="14">
    <source>
        <dbReference type="EMBL" id="KAE8712272.1"/>
    </source>
</evidence>
<organism evidence="14 15">
    <name type="scientific">Hibiscus syriacus</name>
    <name type="common">Rose of Sharon</name>
    <dbReference type="NCBI Taxonomy" id="106335"/>
    <lineage>
        <taxon>Eukaryota</taxon>
        <taxon>Viridiplantae</taxon>
        <taxon>Streptophyta</taxon>
        <taxon>Embryophyta</taxon>
        <taxon>Tracheophyta</taxon>
        <taxon>Spermatophyta</taxon>
        <taxon>Magnoliopsida</taxon>
        <taxon>eudicotyledons</taxon>
        <taxon>Gunneridae</taxon>
        <taxon>Pentapetalae</taxon>
        <taxon>rosids</taxon>
        <taxon>malvids</taxon>
        <taxon>Malvales</taxon>
        <taxon>Malvaceae</taxon>
        <taxon>Malvoideae</taxon>
        <taxon>Hibiscus</taxon>
    </lineage>
</organism>
<keyword evidence="4" id="KW-0433">Leucine-rich repeat</keyword>
<dbReference type="FunFam" id="3.80.10.10:FF:000111">
    <property type="entry name" value="LRR receptor-like serine/threonine-protein kinase ERECTA"/>
    <property type="match status" value="1"/>
</dbReference>
<keyword evidence="7" id="KW-0677">Repeat</keyword>
<keyword evidence="5 12" id="KW-0812">Transmembrane</keyword>
<dbReference type="GO" id="GO:0005886">
    <property type="term" value="C:plasma membrane"/>
    <property type="evidence" value="ECO:0007669"/>
    <property type="project" value="UniProtKB-SubCell"/>
</dbReference>
<dbReference type="Pfam" id="PF12799">
    <property type="entry name" value="LRR_4"/>
    <property type="match status" value="1"/>
</dbReference>
<evidence type="ECO:0000256" key="3">
    <source>
        <dbReference type="ARBA" id="ARBA00022475"/>
    </source>
</evidence>
<feature type="domain" description="Leucine-rich repeat-containing N-terminal plant-type" evidence="13">
    <location>
        <begin position="210"/>
        <end position="245"/>
    </location>
</feature>
<evidence type="ECO:0000256" key="4">
    <source>
        <dbReference type="ARBA" id="ARBA00022614"/>
    </source>
</evidence>
<evidence type="ECO:0000256" key="2">
    <source>
        <dbReference type="ARBA" id="ARBA00009592"/>
    </source>
</evidence>
<reference evidence="14" key="1">
    <citation type="submission" date="2019-09" db="EMBL/GenBank/DDBJ databases">
        <title>Draft genome information of white flower Hibiscus syriacus.</title>
        <authorList>
            <person name="Kim Y.-M."/>
        </authorList>
    </citation>
    <scope>NUCLEOTIDE SEQUENCE [LARGE SCALE GENOMIC DNA]</scope>
    <source>
        <strain evidence="14">YM2019G1</strain>
    </source>
</reference>
<keyword evidence="15" id="KW-1185">Reference proteome</keyword>
<dbReference type="PRINTS" id="PR00019">
    <property type="entry name" value="LEURICHRPT"/>
</dbReference>
<dbReference type="InterPro" id="IPR013210">
    <property type="entry name" value="LRR_N_plant-typ"/>
</dbReference>
<dbReference type="Pfam" id="PF00560">
    <property type="entry name" value="LRR_1"/>
    <property type="match status" value="4"/>
</dbReference>
<gene>
    <name evidence="14" type="ORF">F3Y22_tig00110258pilonHSYRG00053</name>
</gene>
<evidence type="ECO:0000259" key="13">
    <source>
        <dbReference type="Pfam" id="PF08263"/>
    </source>
</evidence>
<dbReference type="SUPFAM" id="SSF52047">
    <property type="entry name" value="RNI-like"/>
    <property type="match status" value="3"/>
</dbReference>
<evidence type="ECO:0000256" key="5">
    <source>
        <dbReference type="ARBA" id="ARBA00022692"/>
    </source>
</evidence>
<dbReference type="Pfam" id="PF13855">
    <property type="entry name" value="LRR_8"/>
    <property type="match status" value="3"/>
</dbReference>
<sequence>MMIMMMELKWFIRIAVMSVLLVLEGTTTYACLEHEKIALLQLKPFFNGFDYLNNWDEVKIPNCCQWKGIDCYTTTGRLKGLDLSYTMYRNKGWYLNASMFLPFVELKSLNLRHNAIAGCIQNEGLSNLTNLKYLDLSGNQIESLQSFNDAGTKLKQFAHLEELYLGGNLFNNSAFASLKVFSNLKKLSMSENLLKGSLDMKGTTTYACLEHEKIALLQLKPFFNGFDYLNNWDEVEIPNCFKWKGTPPQGDSKDSTLVTQYEAQLRLPKLQKLDLSFNHFRDNTFSFLEGLSNLESLAMIDNKLQGSIDIKDAGTKLKQFAHLEELRLDGNLFNNSAVASLKVFSNLRYLSISHNLLKGSLDMKDLDIFTNLRELHMSGNQFKDIVIHKEIKGLKNLKVVYLDAAFTDGSISLLNLVEAFSTVKTLSLVGNHLNKAMSTRGLNLSTNVEEILLDRSTLNTNILQSIGVITSLKTLSLSDCGLIGPLPNQDLSKNRLNGNLIPLTNLTSLRSIHLSGNHFQIPMSLVPFTNLPNLKFLYIDENNMVMEPSSSTPIPKFQLREIILSNCITSQELSLELPTFLHYQYDLRFVDLSGNNFSGTFPVWLLENNTKLVEFILNGNSFKGRLRLPSIPNSNLASFDISDNKLQGNIPPCLSGMKDLYFLDLSDNQLSGRVQEELIMKSSLYVLRLSNNNLSGNVVPAILKANWLRNLYLDGNNFSGEMVNVDVSTIQFPTSLQEIDLSNNKLYGKLPRWMGNLSDLRRLALSNNSFEGSIPIEFCKLNGLEILDLSRNNLSGSMPSCVNPPYIEHVHLHGNRLSGTLSLAFYNSSSLVTLDLGENNLTGRIPKWIDTLSSLSVLLLRANHLQGEIPVQLCNLNSLSIIDLSQNMFSGSIPSCLGNLTLQTHENKIIQHGQVIEATDREMKINHAFVDSYIEERIDFRTKSWFHSYGGNILKYMTGIDLSCNNLTGQIPRELGNLSEIHSLNLSHNNLVGVIPSSFSKLKQIESLDLSYNKLSGEIPNQLVELNTLEVFSVAYNNLSGSIPEPKAQFGTFIENSYEGNPFLCGPLLNKSCSKADAPSTESPPSDDDEGEDNWVDKYVFCVSFVVSYVVMLLTVFVVLYINPHWRRTWFSFVGKCVTTCRYSTMGNFIVYHISKICA</sequence>
<comment type="subcellular location">
    <subcellularLocation>
        <location evidence="1">Cell membrane</location>
        <topology evidence="1">Single-pass type I membrane protein</topology>
    </subcellularLocation>
</comment>
<dbReference type="Gene3D" id="3.80.10.10">
    <property type="entry name" value="Ribonuclease Inhibitor"/>
    <property type="match status" value="5"/>
</dbReference>
<comment type="similarity">
    <text evidence="2">Belongs to the RLP family.</text>
</comment>
<dbReference type="Pfam" id="PF08263">
    <property type="entry name" value="LRRNT_2"/>
    <property type="match status" value="2"/>
</dbReference>
<feature type="transmembrane region" description="Helical" evidence="12">
    <location>
        <begin position="1098"/>
        <end position="1122"/>
    </location>
</feature>
<keyword evidence="3" id="KW-1003">Cell membrane</keyword>
<dbReference type="FunFam" id="3.80.10.10:FF:000041">
    <property type="entry name" value="LRR receptor-like serine/threonine-protein kinase ERECTA"/>
    <property type="match status" value="1"/>
</dbReference>
<keyword evidence="8 12" id="KW-1133">Transmembrane helix</keyword>
<dbReference type="InterPro" id="IPR001611">
    <property type="entry name" value="Leu-rich_rpt"/>
</dbReference>
<dbReference type="FunFam" id="3.80.10.10:FF:000095">
    <property type="entry name" value="LRR receptor-like serine/threonine-protein kinase GSO1"/>
    <property type="match status" value="1"/>
</dbReference>
<keyword evidence="10" id="KW-0675">Receptor</keyword>
<dbReference type="PANTHER" id="PTHR48062:SF37">
    <property type="entry name" value="LRR RECEPTOR-LIKE SERINE_THREONINE-PROTEIN KINASE FLS2"/>
    <property type="match status" value="1"/>
</dbReference>
<dbReference type="PANTHER" id="PTHR48062">
    <property type="entry name" value="RECEPTOR-LIKE PROTEIN 14"/>
    <property type="match status" value="1"/>
</dbReference>
<evidence type="ECO:0000256" key="6">
    <source>
        <dbReference type="ARBA" id="ARBA00022729"/>
    </source>
</evidence>
<comment type="caution">
    <text evidence="14">The sequence shown here is derived from an EMBL/GenBank/DDBJ whole genome shotgun (WGS) entry which is preliminary data.</text>
</comment>
<accession>A0A6A3BAP5</accession>
<keyword evidence="11" id="KW-0325">Glycoprotein</keyword>
<dbReference type="InterPro" id="IPR003591">
    <property type="entry name" value="Leu-rich_rpt_typical-subtyp"/>
</dbReference>
<feature type="domain" description="Leucine-rich repeat-containing N-terminal plant-type" evidence="13">
    <location>
        <begin position="33"/>
        <end position="71"/>
    </location>
</feature>
<dbReference type="InterPro" id="IPR032675">
    <property type="entry name" value="LRR_dom_sf"/>
</dbReference>
<evidence type="ECO:0000256" key="7">
    <source>
        <dbReference type="ARBA" id="ARBA00022737"/>
    </source>
</evidence>
<keyword evidence="6" id="KW-0732">Signal</keyword>
<proteinExistence type="inferred from homology"/>
<evidence type="ECO:0000256" key="1">
    <source>
        <dbReference type="ARBA" id="ARBA00004251"/>
    </source>
</evidence>
<dbReference type="InterPro" id="IPR025875">
    <property type="entry name" value="Leu-rich_rpt_4"/>
</dbReference>
<evidence type="ECO:0000313" key="15">
    <source>
        <dbReference type="Proteomes" id="UP000436088"/>
    </source>
</evidence>
<protein>
    <recommendedName>
        <fullName evidence="13">Leucine-rich repeat-containing N-terminal plant-type domain-containing protein</fullName>
    </recommendedName>
</protein>
<keyword evidence="9 12" id="KW-0472">Membrane</keyword>
<dbReference type="PROSITE" id="PS51450">
    <property type="entry name" value="LRR"/>
    <property type="match status" value="1"/>
</dbReference>
<name>A0A6A3BAP5_HIBSY</name>
<evidence type="ECO:0000256" key="9">
    <source>
        <dbReference type="ARBA" id="ARBA00023136"/>
    </source>
</evidence>
<dbReference type="SMART" id="SM00365">
    <property type="entry name" value="LRR_SD22"/>
    <property type="match status" value="8"/>
</dbReference>
<evidence type="ECO:0000256" key="8">
    <source>
        <dbReference type="ARBA" id="ARBA00022989"/>
    </source>
</evidence>
<dbReference type="EMBL" id="VEPZ02000898">
    <property type="protein sequence ID" value="KAE8712272.1"/>
    <property type="molecule type" value="Genomic_DNA"/>
</dbReference>
<dbReference type="Proteomes" id="UP000436088">
    <property type="component" value="Unassembled WGS sequence"/>
</dbReference>
<evidence type="ECO:0000256" key="10">
    <source>
        <dbReference type="ARBA" id="ARBA00023170"/>
    </source>
</evidence>
<evidence type="ECO:0000256" key="11">
    <source>
        <dbReference type="ARBA" id="ARBA00023180"/>
    </source>
</evidence>